<dbReference type="Gene3D" id="3.30.70.20">
    <property type="match status" value="1"/>
</dbReference>
<dbReference type="InterPro" id="IPR011766">
    <property type="entry name" value="TPP_enzyme_TPP-bd"/>
</dbReference>
<proteinExistence type="predicted"/>
<dbReference type="NCBIfam" id="TIGR03336">
    <property type="entry name" value="IOR_alpha"/>
    <property type="match status" value="1"/>
</dbReference>
<evidence type="ECO:0000256" key="2">
    <source>
        <dbReference type="ARBA" id="ARBA00011238"/>
    </source>
</evidence>
<accession>A0A498RCG6</accession>
<dbReference type="EC" id="1.2.7.8" evidence="3 14"/>
<dbReference type="InterPro" id="IPR029061">
    <property type="entry name" value="THDP-binding"/>
</dbReference>
<feature type="domain" description="4Fe-4S ferredoxin-type" evidence="16">
    <location>
        <begin position="555"/>
        <end position="584"/>
    </location>
</feature>
<evidence type="ECO:0000256" key="5">
    <source>
        <dbReference type="ARBA" id="ARBA00022448"/>
    </source>
</evidence>
<dbReference type="SUPFAM" id="SSF52922">
    <property type="entry name" value="TK C-terminal domain-like"/>
    <property type="match status" value="1"/>
</dbReference>
<dbReference type="PANTHER" id="PTHR43710:SF5">
    <property type="entry name" value="INDOLEPYRUVATE FERREDOXIN OXIDOREDUCTASE ALPHA SUBUNIT"/>
    <property type="match status" value="1"/>
</dbReference>
<keyword evidence="11 14" id="KW-0411">Iron-sulfur</keyword>
<evidence type="ECO:0000256" key="1">
    <source>
        <dbReference type="ARBA" id="ARBA00002995"/>
    </source>
</evidence>
<keyword evidence="9 14" id="KW-0560">Oxidoreductase</keyword>
<dbReference type="Proteomes" id="UP000277811">
    <property type="component" value="Unassembled WGS sequence"/>
</dbReference>
<evidence type="ECO:0000256" key="11">
    <source>
        <dbReference type="ARBA" id="ARBA00023014"/>
    </source>
</evidence>
<comment type="function">
    <text evidence="1 14">Catalyzes the ferredoxin-dependent oxidative decarboxylation of arylpyruvates.</text>
</comment>
<evidence type="ECO:0000313" key="17">
    <source>
        <dbReference type="EMBL" id="VBB07912.1"/>
    </source>
</evidence>
<dbReference type="InterPro" id="IPR002880">
    <property type="entry name" value="Pyrv_Fd/Flavodoxin_OxRdtase_N"/>
</dbReference>
<reference evidence="17 18" key="1">
    <citation type="submission" date="2018-06" db="EMBL/GenBank/DDBJ databases">
        <authorList>
            <person name="Strepis N."/>
        </authorList>
    </citation>
    <scope>NUCLEOTIDE SEQUENCE [LARGE SCALE GENOMIC DNA]</scope>
    <source>
        <strain evidence="17">LUCI</strain>
    </source>
</reference>
<evidence type="ECO:0000256" key="14">
    <source>
        <dbReference type="PIRNR" id="PIRNR006439"/>
    </source>
</evidence>
<feature type="binding site" evidence="15">
    <location>
        <position position="539"/>
    </location>
    <ligand>
        <name>[4Fe-4S] cluster</name>
        <dbReference type="ChEBI" id="CHEBI:49883"/>
        <label>1</label>
    </ligand>
</feature>
<dbReference type="FunFam" id="3.40.50.970:FF:000039">
    <property type="entry name" value="Indolepyruvate oxidoreductase subunit IorA"/>
    <property type="match status" value="1"/>
</dbReference>
<dbReference type="GO" id="GO:0043805">
    <property type="term" value="F:indolepyruvate ferredoxin oxidoreductase activity"/>
    <property type="evidence" value="ECO:0007669"/>
    <property type="project" value="UniProtKB-UniRule"/>
</dbReference>
<name>A0A498RCG6_9FIRM</name>
<dbReference type="SUPFAM" id="SSF52518">
    <property type="entry name" value="Thiamin diphosphate-binding fold (THDP-binding)"/>
    <property type="match status" value="2"/>
</dbReference>
<dbReference type="InterPro" id="IPR045025">
    <property type="entry name" value="HACL1-like"/>
</dbReference>
<feature type="binding site" evidence="15">
    <location>
        <position position="570"/>
    </location>
    <ligand>
        <name>[4Fe-4S] cluster</name>
        <dbReference type="ChEBI" id="CHEBI:49883"/>
        <label>2</label>
    </ligand>
</feature>
<comment type="catalytic activity">
    <reaction evidence="13 14">
        <text>indole-3-pyruvate + 2 oxidized [2Fe-2S]-[ferredoxin] + CoA = (indol-3-yl)acetyl-CoA + 2 reduced [2Fe-2S]-[ferredoxin] + CO2 + H(+)</text>
        <dbReference type="Rhea" id="RHEA:12645"/>
        <dbReference type="Rhea" id="RHEA-COMP:10000"/>
        <dbReference type="Rhea" id="RHEA-COMP:10001"/>
        <dbReference type="ChEBI" id="CHEBI:15378"/>
        <dbReference type="ChEBI" id="CHEBI:16526"/>
        <dbReference type="ChEBI" id="CHEBI:17640"/>
        <dbReference type="ChEBI" id="CHEBI:33737"/>
        <dbReference type="ChEBI" id="CHEBI:33738"/>
        <dbReference type="ChEBI" id="CHEBI:57271"/>
        <dbReference type="ChEBI" id="CHEBI:57287"/>
        <dbReference type="EC" id="1.2.7.8"/>
    </reaction>
</comment>
<evidence type="ECO:0000313" key="18">
    <source>
        <dbReference type="Proteomes" id="UP000277811"/>
    </source>
</evidence>
<sequence>MELYGERVTVIKKLLSGNEAIARGAYEAGVRAATAYPGTPSTEILENIAQYDEIYSEWAPNEKVAVEVAQGACFAGARSLVAMKHVGVNVAADPLFSLSYTGVNGGFIVVSADDPGMHSSQNEQDNRYYAKFMKMVLLEPSDSQEAKDFVLAGLEISEQFDIPVFLRTTTRIAHSKGLVTLGERAAAPMRPYEKNMAKYVVVPANARRLRLSLEQRLHKLARFAETFPGNRIEGSGKEFAVITSGISYQYTKEALGEKATILKLGMTFPLPENLIKNFIARFERVYVIEEGEPYLEEQIKAMGLRVVGKELLPRIGEMSTAVIKQVLLQEEAVLTEPLPEMPARPPVLCPGCPHRGVFYVINKLGAVVTTDIGCYTLGALPPLNSGETSICMGSSIGNAMGMSKMLPDKKIVATIGDSTFLHSGVTGLMDVVYNRGILTLVILDNAITGMTGHQHHPGTGFTVKNQPTNKIDLEAVVRACGVKKVWTVNAYNLTEVEAALTEAVHSGEPAVVITRQPCVLIEKNKKRLPYSIDKNCKYCKMCLRLGCPAIENKADAVVINPALCNGCGVCGQICKFQAIGKEAQS</sequence>
<evidence type="ECO:0000256" key="6">
    <source>
        <dbReference type="ARBA" id="ARBA00022485"/>
    </source>
</evidence>
<keyword evidence="18" id="KW-1185">Reference proteome</keyword>
<dbReference type="PIRSF" id="PIRSF006439">
    <property type="entry name" value="Indolepyruvate_ferr_oxidored"/>
    <property type="match status" value="1"/>
</dbReference>
<comment type="subunit">
    <text evidence="2">Heterodimer of the IorA and IorB subunits.</text>
</comment>
<feature type="binding site" evidence="15">
    <location>
        <position position="567"/>
    </location>
    <ligand>
        <name>[4Fe-4S] cluster</name>
        <dbReference type="ChEBI" id="CHEBI:49883"/>
        <label>2</label>
    </ligand>
</feature>
<dbReference type="GO" id="GO:0030976">
    <property type="term" value="F:thiamine pyrophosphate binding"/>
    <property type="evidence" value="ECO:0007669"/>
    <property type="project" value="InterPro"/>
</dbReference>
<evidence type="ECO:0000256" key="12">
    <source>
        <dbReference type="ARBA" id="ARBA00030514"/>
    </source>
</evidence>
<dbReference type="InterPro" id="IPR017896">
    <property type="entry name" value="4Fe4S_Fe-S-bd"/>
</dbReference>
<keyword evidence="8 14" id="KW-0249">Electron transport</keyword>
<gene>
    <name evidence="17" type="ORF">LUCI_3177</name>
</gene>
<dbReference type="AlphaFoldDB" id="A0A498RCG6"/>
<protein>
    <recommendedName>
        <fullName evidence="4 14">Indolepyruvate oxidoreductase subunit IorA</fullName>
        <shortName evidence="14">IOR</shortName>
        <ecNumber evidence="3 14">1.2.7.8</ecNumber>
    </recommendedName>
    <alternativeName>
        <fullName evidence="12 14">Indolepyruvate ferredoxin oxidoreductase subunit alpha</fullName>
    </alternativeName>
</protein>
<evidence type="ECO:0000256" key="7">
    <source>
        <dbReference type="ARBA" id="ARBA00022723"/>
    </source>
</evidence>
<dbReference type="CDD" id="cd07034">
    <property type="entry name" value="TPP_PYR_PFOR_IOR-alpha_like"/>
    <property type="match status" value="1"/>
</dbReference>
<dbReference type="GO" id="GO:0051539">
    <property type="term" value="F:4 iron, 4 sulfur cluster binding"/>
    <property type="evidence" value="ECO:0007669"/>
    <property type="project" value="UniProtKB-UniRule"/>
</dbReference>
<feature type="binding site" evidence="15">
    <location>
        <position position="536"/>
    </location>
    <ligand>
        <name>[4Fe-4S] cluster</name>
        <dbReference type="ChEBI" id="CHEBI:49883"/>
        <label>1</label>
    </ligand>
</feature>
<organism evidence="17 18">
    <name type="scientific">Lucifera butyrica</name>
    <dbReference type="NCBI Taxonomy" id="1351585"/>
    <lineage>
        <taxon>Bacteria</taxon>
        <taxon>Bacillati</taxon>
        <taxon>Bacillota</taxon>
        <taxon>Negativicutes</taxon>
        <taxon>Veillonellales</taxon>
        <taxon>Veillonellaceae</taxon>
        <taxon>Lucifera</taxon>
    </lineage>
</organism>
<feature type="binding site" evidence="15">
    <location>
        <position position="564"/>
    </location>
    <ligand>
        <name>[4Fe-4S] cluster</name>
        <dbReference type="ChEBI" id="CHEBI:49883"/>
        <label>2</label>
    </ligand>
</feature>
<dbReference type="Gene3D" id="3.40.50.970">
    <property type="match status" value="2"/>
</dbReference>
<keyword evidence="7 14" id="KW-0479">Metal-binding</keyword>
<feature type="binding site" evidence="15">
    <location>
        <position position="542"/>
    </location>
    <ligand>
        <name>[4Fe-4S] cluster</name>
        <dbReference type="ChEBI" id="CHEBI:49883"/>
        <label>1</label>
    </ligand>
</feature>
<evidence type="ECO:0000256" key="4">
    <source>
        <dbReference type="ARBA" id="ARBA00017710"/>
    </source>
</evidence>
<keyword evidence="17" id="KW-0670">Pyruvate</keyword>
<dbReference type="Pfam" id="PF02775">
    <property type="entry name" value="TPP_enzyme_C"/>
    <property type="match status" value="1"/>
</dbReference>
<keyword evidence="6 14" id="KW-0004">4Fe-4S</keyword>
<keyword evidence="10 14" id="KW-0408">Iron</keyword>
<evidence type="ECO:0000256" key="13">
    <source>
        <dbReference type="ARBA" id="ARBA00048332"/>
    </source>
</evidence>
<dbReference type="EMBL" id="UPPP01000083">
    <property type="protein sequence ID" value="VBB07912.1"/>
    <property type="molecule type" value="Genomic_DNA"/>
</dbReference>
<dbReference type="RefSeq" id="WP_243638739.1">
    <property type="nucleotide sequence ID" value="NZ_UPPP01000083.1"/>
</dbReference>
<feature type="binding site" evidence="15">
    <location>
        <position position="574"/>
    </location>
    <ligand>
        <name>[4Fe-4S] cluster</name>
        <dbReference type="ChEBI" id="CHEBI:49883"/>
        <label>1</label>
    </ligand>
</feature>
<dbReference type="InterPro" id="IPR017721">
    <property type="entry name" value="IorA"/>
</dbReference>
<evidence type="ECO:0000256" key="8">
    <source>
        <dbReference type="ARBA" id="ARBA00022982"/>
    </source>
</evidence>
<dbReference type="PROSITE" id="PS51379">
    <property type="entry name" value="4FE4S_FER_2"/>
    <property type="match status" value="1"/>
</dbReference>
<evidence type="ECO:0000256" key="3">
    <source>
        <dbReference type="ARBA" id="ARBA00012812"/>
    </source>
</evidence>
<evidence type="ECO:0000259" key="16">
    <source>
        <dbReference type="PROSITE" id="PS51379"/>
    </source>
</evidence>
<dbReference type="CDD" id="cd02008">
    <property type="entry name" value="TPP_IOR_alpha"/>
    <property type="match status" value="1"/>
</dbReference>
<dbReference type="SUPFAM" id="SSF54862">
    <property type="entry name" value="4Fe-4S ferredoxins"/>
    <property type="match status" value="1"/>
</dbReference>
<dbReference type="PANTHER" id="PTHR43710">
    <property type="entry name" value="2-HYDROXYACYL-COA LYASE"/>
    <property type="match status" value="1"/>
</dbReference>
<evidence type="ECO:0000256" key="9">
    <source>
        <dbReference type="ARBA" id="ARBA00023002"/>
    </source>
</evidence>
<keyword evidence="5 14" id="KW-0813">Transport</keyword>
<feature type="binding site" evidence="15">
    <location>
        <position position="547"/>
    </location>
    <ligand>
        <name>[4Fe-4S] cluster</name>
        <dbReference type="ChEBI" id="CHEBI:49883"/>
        <label>2</label>
    </ligand>
</feature>
<evidence type="ECO:0000256" key="15">
    <source>
        <dbReference type="PIRSR" id="PIRSR006439-50"/>
    </source>
</evidence>
<comment type="cofactor">
    <cofactor evidence="14 15">
        <name>[4Fe-4S] cluster</name>
        <dbReference type="ChEBI" id="CHEBI:49883"/>
    </cofactor>
    <text evidence="14 15">Binds 2 [4Fe-4S] clusters. In this family the first cluster has a non-standard and varying [4Fe-4S] binding motif CX(2)CX(2)CX(4-5)CP.</text>
</comment>
<evidence type="ECO:0000256" key="10">
    <source>
        <dbReference type="ARBA" id="ARBA00023004"/>
    </source>
</evidence>
<dbReference type="GO" id="GO:0046872">
    <property type="term" value="F:metal ion binding"/>
    <property type="evidence" value="ECO:0007669"/>
    <property type="project" value="UniProtKB-UniRule"/>
</dbReference>
<dbReference type="InterPro" id="IPR009014">
    <property type="entry name" value="Transketo_C/PFOR_II"/>
</dbReference>
<dbReference type="Pfam" id="PF01855">
    <property type="entry name" value="POR_N"/>
    <property type="match status" value="1"/>
</dbReference>